<gene>
    <name evidence="1" type="ORF">FGO82_01780</name>
</gene>
<comment type="caution">
    <text evidence="1">The sequence shown here is derived from an EMBL/GenBank/DDBJ whole genome shotgun (WGS) entry which is preliminary data.</text>
</comment>
<dbReference type="EMBL" id="VCID01000383">
    <property type="protein sequence ID" value="TNY48408.1"/>
    <property type="molecule type" value="Genomic_DNA"/>
</dbReference>
<name>A0A660A6Z0_STRPY</name>
<protein>
    <submittedName>
        <fullName evidence="1">Protein--protein lipoyl transferase</fullName>
    </submittedName>
</protein>
<dbReference type="AlphaFoldDB" id="A0A660A6Z0"/>
<evidence type="ECO:0000313" key="1">
    <source>
        <dbReference type="EMBL" id="TNY48408.1"/>
    </source>
</evidence>
<reference evidence="1 2" key="1">
    <citation type="submission" date="2019-05" db="EMBL/GenBank/DDBJ databases">
        <title>Novel genomic isolates of S.pyogenes and S.dysgalactiae subsp. equisimilis associated to necrotising fasciitis (NSTI).</title>
        <authorList>
            <person name="Barrantes I."/>
        </authorList>
    </citation>
    <scope>NUCLEOTIDE SEQUENCE [LARGE SCALE GENOMIC DNA]</scope>
    <source>
        <strain evidence="1 2">SPY6028</strain>
    </source>
</reference>
<dbReference type="Proteomes" id="UP000316580">
    <property type="component" value="Unassembled WGS sequence"/>
</dbReference>
<accession>A0A660A6Z0</accession>
<sequence>LTLRQLGFSLSQQSPSQALMGEYDAIYERMQVEMSRKEA</sequence>
<proteinExistence type="predicted"/>
<dbReference type="GO" id="GO:0016740">
    <property type="term" value="F:transferase activity"/>
    <property type="evidence" value="ECO:0007669"/>
    <property type="project" value="UniProtKB-KW"/>
</dbReference>
<evidence type="ECO:0000313" key="2">
    <source>
        <dbReference type="Proteomes" id="UP000316580"/>
    </source>
</evidence>
<organism evidence="1 2">
    <name type="scientific">Streptococcus pyogenes</name>
    <dbReference type="NCBI Taxonomy" id="1314"/>
    <lineage>
        <taxon>Bacteria</taxon>
        <taxon>Bacillati</taxon>
        <taxon>Bacillota</taxon>
        <taxon>Bacilli</taxon>
        <taxon>Lactobacillales</taxon>
        <taxon>Streptococcaceae</taxon>
        <taxon>Streptococcus</taxon>
    </lineage>
</organism>
<keyword evidence="1" id="KW-0808">Transferase</keyword>
<feature type="non-terminal residue" evidence="1">
    <location>
        <position position="1"/>
    </location>
</feature>